<proteinExistence type="predicted"/>
<dbReference type="RefSeq" id="WP_110172187.1">
    <property type="nucleotide sequence ID" value="NZ_CP015136.1"/>
</dbReference>
<dbReference type="Gene3D" id="2.40.128.270">
    <property type="match status" value="1"/>
</dbReference>
<dbReference type="PROSITE" id="PS51257">
    <property type="entry name" value="PROKAR_LIPOPROTEIN"/>
    <property type="match status" value="1"/>
</dbReference>
<dbReference type="Pfam" id="PF03724">
    <property type="entry name" value="META"/>
    <property type="match status" value="1"/>
</dbReference>
<dbReference type="PANTHER" id="PTHR35535:SF2">
    <property type="entry name" value="DUF306 DOMAIN-CONTAINING PROTEIN"/>
    <property type="match status" value="1"/>
</dbReference>
<accession>A0A143PRV6</accession>
<protein>
    <submittedName>
        <fullName evidence="2">META domain protein</fullName>
    </submittedName>
</protein>
<reference evidence="3" key="2">
    <citation type="submission" date="2016-04" db="EMBL/GenBank/DDBJ databases">
        <title>First Complete Genome Sequence of a Subdivision 6 Acidobacterium.</title>
        <authorList>
            <person name="Huang S."/>
            <person name="Vieira S."/>
            <person name="Bunk B."/>
            <person name="Riedel T."/>
            <person name="Sproeer C."/>
            <person name="Overmann J."/>
        </authorList>
    </citation>
    <scope>NUCLEOTIDE SEQUENCE [LARGE SCALE GENOMIC DNA]</scope>
    <source>
        <strain evidence="3">DSM 100886 HEG_-6_39</strain>
    </source>
</reference>
<dbReference type="InterPro" id="IPR053147">
    <property type="entry name" value="Hsp_HslJ-like"/>
</dbReference>
<dbReference type="OrthoDB" id="5348860at2"/>
<evidence type="ECO:0000259" key="1">
    <source>
        <dbReference type="Pfam" id="PF03724"/>
    </source>
</evidence>
<dbReference type="STRING" id="1855912.LuPra_03795"/>
<dbReference type="KEGG" id="abac:LuPra_03795"/>
<dbReference type="PANTHER" id="PTHR35535">
    <property type="entry name" value="HEAT SHOCK PROTEIN HSLJ"/>
    <property type="match status" value="1"/>
</dbReference>
<reference evidence="2 3" key="1">
    <citation type="journal article" date="2016" name="Genome Announc.">
        <title>First Complete Genome Sequence of a Subdivision 6 Acidobacterium Strain.</title>
        <authorList>
            <person name="Huang S."/>
            <person name="Vieira S."/>
            <person name="Bunk B."/>
            <person name="Riedel T."/>
            <person name="Sproer C."/>
            <person name="Overmann J."/>
        </authorList>
    </citation>
    <scope>NUCLEOTIDE SEQUENCE [LARGE SCALE GENOMIC DNA]</scope>
    <source>
        <strain evidence="3">DSM 100886 HEG_-6_39</strain>
    </source>
</reference>
<keyword evidence="3" id="KW-1185">Reference proteome</keyword>
<name>A0A143PRV6_LUTPR</name>
<dbReference type="Proteomes" id="UP000076079">
    <property type="component" value="Chromosome"/>
</dbReference>
<dbReference type="InterPro" id="IPR005184">
    <property type="entry name" value="DUF306_Meta_HslJ"/>
</dbReference>
<sequence length="319" mass="32084">MLHMRALSVRSWRSLVAGLALVGACSAGPEEKRVAVSQDTPAPVAPAAASITEGQVAGATISGLFAAPAAFVEGSHEGAPFAQGGAARPLAVIMMPLVRFGELDAAPGADAAVVIASNEGGSGERITLAIVGMRNGTATGVATASVGDRTKVRDVRVAGPDISIDVVEIGPGEPACCGTQLATKTYRLEGSTLSQKSSQLTGTLSLAATVAGHTWTTVAMDGAPVATGVTPPTLTLAEGRISGTSGCNQYRGPIAEPAPGTLRIGPTAGTRRACAGGAGDVEARFLKTLSATTRYTFLAGRLVLSGVDGDQMRSITFSR</sequence>
<feature type="domain" description="DUF306" evidence="1">
    <location>
        <begin position="208"/>
        <end position="312"/>
    </location>
</feature>
<evidence type="ECO:0000313" key="2">
    <source>
        <dbReference type="EMBL" id="AMY10559.1"/>
    </source>
</evidence>
<dbReference type="AlphaFoldDB" id="A0A143PRV6"/>
<evidence type="ECO:0000313" key="3">
    <source>
        <dbReference type="Proteomes" id="UP000076079"/>
    </source>
</evidence>
<dbReference type="InterPro" id="IPR038670">
    <property type="entry name" value="HslJ-like_sf"/>
</dbReference>
<gene>
    <name evidence="2" type="ORF">LuPra_03795</name>
</gene>
<organism evidence="2 3">
    <name type="scientific">Luteitalea pratensis</name>
    <dbReference type="NCBI Taxonomy" id="1855912"/>
    <lineage>
        <taxon>Bacteria</taxon>
        <taxon>Pseudomonadati</taxon>
        <taxon>Acidobacteriota</taxon>
        <taxon>Vicinamibacteria</taxon>
        <taxon>Vicinamibacterales</taxon>
        <taxon>Vicinamibacteraceae</taxon>
        <taxon>Luteitalea</taxon>
    </lineage>
</organism>
<dbReference type="EMBL" id="CP015136">
    <property type="protein sequence ID" value="AMY10559.1"/>
    <property type="molecule type" value="Genomic_DNA"/>
</dbReference>